<dbReference type="GO" id="GO:0006310">
    <property type="term" value="P:DNA recombination"/>
    <property type="evidence" value="ECO:0007669"/>
    <property type="project" value="UniProtKB-KW"/>
</dbReference>
<proteinExistence type="inferred from homology"/>
<dbReference type="EMBL" id="LR797500">
    <property type="protein sequence ID" value="CAB4220469.1"/>
    <property type="molecule type" value="Genomic_DNA"/>
</dbReference>
<accession>A0A6J5QBU4</accession>
<evidence type="ECO:0000256" key="7">
    <source>
        <dbReference type="ARBA" id="ARBA00023195"/>
    </source>
</evidence>
<keyword evidence="5 8" id="KW-0238">DNA-binding</keyword>
<dbReference type="InterPro" id="IPR010998">
    <property type="entry name" value="Integrase_recombinase_N"/>
</dbReference>
<dbReference type="GO" id="GO:0075713">
    <property type="term" value="P:establishment of integrated proviral latency"/>
    <property type="evidence" value="ECO:0007669"/>
    <property type="project" value="UniProtKB-KW"/>
</dbReference>
<evidence type="ECO:0000259" key="10">
    <source>
        <dbReference type="PROSITE" id="PS51900"/>
    </source>
</evidence>
<dbReference type="InterPro" id="IPR013762">
    <property type="entry name" value="Integrase-like_cat_sf"/>
</dbReference>
<evidence type="ECO:0000256" key="2">
    <source>
        <dbReference type="ARBA" id="ARBA00016082"/>
    </source>
</evidence>
<dbReference type="EMBL" id="LR796970">
    <property type="protein sequence ID" value="CAB4178675.1"/>
    <property type="molecule type" value="Genomic_DNA"/>
</dbReference>
<evidence type="ECO:0000256" key="1">
    <source>
        <dbReference type="ARBA" id="ARBA00008857"/>
    </source>
</evidence>
<dbReference type="PROSITE" id="PS51898">
    <property type="entry name" value="TYR_RECOMBINASE"/>
    <property type="match status" value="1"/>
</dbReference>
<evidence type="ECO:0000313" key="11">
    <source>
        <dbReference type="EMBL" id="CAB4147295.1"/>
    </source>
</evidence>
<comment type="similarity">
    <text evidence="1">Belongs to the 'phage' integrase family.</text>
</comment>
<dbReference type="GO" id="GO:0016740">
    <property type="term" value="F:transferase activity"/>
    <property type="evidence" value="ECO:0007669"/>
    <property type="project" value="UniProtKB-KW"/>
</dbReference>
<dbReference type="SUPFAM" id="SSF56349">
    <property type="entry name" value="DNA breaking-rejoining enzymes"/>
    <property type="match status" value="1"/>
</dbReference>
<gene>
    <name evidence="12" type="ORF">UFOVP1020_16</name>
    <name evidence="13" type="ORF">UFOVP1170_11</name>
    <name evidence="14" type="ORF">UFOVP1621_34</name>
    <name evidence="11" type="ORF">UFOVP512_21</name>
</gene>
<evidence type="ECO:0000256" key="6">
    <source>
        <dbReference type="ARBA" id="ARBA00023172"/>
    </source>
</evidence>
<dbReference type="PANTHER" id="PTHR30349">
    <property type="entry name" value="PHAGE INTEGRASE-RELATED"/>
    <property type="match status" value="1"/>
</dbReference>
<keyword evidence="4" id="KW-0378">Hydrolase</keyword>
<keyword evidence="6" id="KW-0233">DNA recombination</keyword>
<evidence type="ECO:0000313" key="13">
    <source>
        <dbReference type="EMBL" id="CAB4187893.1"/>
    </source>
</evidence>
<sequence length="328" mass="37483">MASISRYGRGYRAQVFVRGRRKSKTFRTMREAQAWGGAEEAKLASAPANRHTFEDLIDRYVEEVMPGKKGGDHEARQARALVRDFPALAAKRLAEIDTPDMAAWRDARLKVVSDATILRQINWLRHAFRIAREEWKWMEANPLQGMRLPKSPAARTRRVSPAEVRLLCRTLDYRPGRAPQTKQQEVALAFMVGLRSGMRAGEILSLCRPNLDLRRRVASVQHKTQHITGKPRDVPLTRHAVRLLRPVADREQCFSISSAVLDTLFRKARDRLLIEDLHFHDSRAEALTRLARKVDVMTLAKISGHKDVRLLVNAYYRETAEQIAARLG</sequence>
<dbReference type="InterPro" id="IPR011010">
    <property type="entry name" value="DNA_brk_join_enz"/>
</dbReference>
<evidence type="ECO:0000256" key="4">
    <source>
        <dbReference type="ARBA" id="ARBA00022801"/>
    </source>
</evidence>
<feature type="domain" description="Core-binding (CB)" evidence="10">
    <location>
        <begin position="51"/>
        <end position="132"/>
    </location>
</feature>
<dbReference type="GO" id="GO:0016787">
    <property type="term" value="F:hydrolase activity"/>
    <property type="evidence" value="ECO:0007669"/>
    <property type="project" value="UniProtKB-KW"/>
</dbReference>
<feature type="domain" description="Tyr recombinase" evidence="9">
    <location>
        <begin position="154"/>
        <end position="328"/>
    </location>
</feature>
<dbReference type="Gene3D" id="1.10.150.130">
    <property type="match status" value="1"/>
</dbReference>
<keyword evidence="3" id="KW-0808">Transferase</keyword>
<dbReference type="PANTHER" id="PTHR30349:SF94">
    <property type="entry name" value="INTEGRASE_RECOMBINASE HI_1414-RELATED"/>
    <property type="match status" value="1"/>
</dbReference>
<keyword evidence="7" id="KW-0229">DNA integration</keyword>
<dbReference type="InterPro" id="IPR050090">
    <property type="entry name" value="Tyrosine_recombinase_XerCD"/>
</dbReference>
<evidence type="ECO:0000256" key="3">
    <source>
        <dbReference type="ARBA" id="ARBA00022679"/>
    </source>
</evidence>
<evidence type="ECO:0000259" key="9">
    <source>
        <dbReference type="PROSITE" id="PS51898"/>
    </source>
</evidence>
<reference evidence="12" key="1">
    <citation type="submission" date="2020-05" db="EMBL/GenBank/DDBJ databases">
        <authorList>
            <person name="Chiriac C."/>
            <person name="Salcher M."/>
            <person name="Ghai R."/>
            <person name="Kavagutti S V."/>
        </authorList>
    </citation>
    <scope>NUCLEOTIDE SEQUENCE</scope>
</reference>
<dbReference type="GO" id="GO:0015074">
    <property type="term" value="P:DNA integration"/>
    <property type="evidence" value="ECO:0007669"/>
    <property type="project" value="InterPro"/>
</dbReference>
<dbReference type="InterPro" id="IPR002104">
    <property type="entry name" value="Integrase_catalytic"/>
</dbReference>
<dbReference type="GO" id="GO:0044826">
    <property type="term" value="P:viral genome integration into host DNA"/>
    <property type="evidence" value="ECO:0007669"/>
    <property type="project" value="UniProtKB-KW"/>
</dbReference>
<dbReference type="InterPro" id="IPR044068">
    <property type="entry name" value="CB"/>
</dbReference>
<organism evidence="12">
    <name type="scientific">uncultured Caudovirales phage</name>
    <dbReference type="NCBI Taxonomy" id="2100421"/>
    <lineage>
        <taxon>Viruses</taxon>
        <taxon>Duplodnaviria</taxon>
        <taxon>Heunggongvirae</taxon>
        <taxon>Uroviricota</taxon>
        <taxon>Caudoviricetes</taxon>
        <taxon>Peduoviridae</taxon>
        <taxon>Maltschvirus</taxon>
        <taxon>Maltschvirus maltsch</taxon>
    </lineage>
</organism>
<name>A0A6J5QBU4_9CAUD</name>
<keyword evidence="7" id="KW-1179">Viral genome integration</keyword>
<evidence type="ECO:0000313" key="14">
    <source>
        <dbReference type="EMBL" id="CAB4220469.1"/>
    </source>
</evidence>
<evidence type="ECO:0000256" key="8">
    <source>
        <dbReference type="PROSITE-ProRule" id="PRU01248"/>
    </source>
</evidence>
<protein>
    <recommendedName>
        <fullName evidence="2">Integrase</fullName>
    </recommendedName>
</protein>
<dbReference type="Pfam" id="PF00589">
    <property type="entry name" value="Phage_integrase"/>
    <property type="match status" value="1"/>
</dbReference>
<dbReference type="EMBL" id="LR797115">
    <property type="protein sequence ID" value="CAB4187893.1"/>
    <property type="molecule type" value="Genomic_DNA"/>
</dbReference>
<dbReference type="PROSITE" id="PS51900">
    <property type="entry name" value="CB"/>
    <property type="match status" value="1"/>
</dbReference>
<evidence type="ECO:0000313" key="12">
    <source>
        <dbReference type="EMBL" id="CAB4178675.1"/>
    </source>
</evidence>
<dbReference type="Gene3D" id="1.10.443.10">
    <property type="entry name" value="Intergrase catalytic core"/>
    <property type="match status" value="1"/>
</dbReference>
<keyword evidence="7" id="KW-1160">Virus entry into host cell</keyword>
<dbReference type="GO" id="GO:0003677">
    <property type="term" value="F:DNA binding"/>
    <property type="evidence" value="ECO:0007669"/>
    <property type="project" value="UniProtKB-UniRule"/>
</dbReference>
<evidence type="ECO:0000256" key="5">
    <source>
        <dbReference type="ARBA" id="ARBA00023125"/>
    </source>
</evidence>
<dbReference type="EMBL" id="LR796488">
    <property type="protein sequence ID" value="CAB4147295.1"/>
    <property type="molecule type" value="Genomic_DNA"/>
</dbReference>